<feature type="region of interest" description="Disordered" evidence="1">
    <location>
        <begin position="131"/>
        <end position="185"/>
    </location>
</feature>
<feature type="region of interest" description="Disordered" evidence="1">
    <location>
        <begin position="247"/>
        <end position="296"/>
    </location>
</feature>
<feature type="compositionally biased region" description="Basic and acidic residues" evidence="1">
    <location>
        <begin position="131"/>
        <end position="140"/>
    </location>
</feature>
<gene>
    <name evidence="2" type="ORF">LX15_004333</name>
</gene>
<protein>
    <submittedName>
        <fullName evidence="2">Uncharacterized protein</fullName>
    </submittedName>
</protein>
<feature type="compositionally biased region" description="Basic and acidic residues" evidence="1">
    <location>
        <begin position="664"/>
        <end position="676"/>
    </location>
</feature>
<evidence type="ECO:0000313" key="3">
    <source>
        <dbReference type="Proteomes" id="UP001205311"/>
    </source>
</evidence>
<evidence type="ECO:0000313" key="2">
    <source>
        <dbReference type="EMBL" id="MCP2260614.1"/>
    </source>
</evidence>
<feature type="compositionally biased region" description="Basic and acidic residues" evidence="1">
    <location>
        <begin position="693"/>
        <end position="709"/>
    </location>
</feature>
<sequence>MRVYQANSARNVADLLGYQPPPGRMAVGDHAPSGPFDGGSGTPAIVSAAFGASSVGGEADQPDGAGRLAGGGGRPSEIRTPDSGGGGDASVVGGALTAPDQVMSSESVSGEPGVVAGVGIGGVGDAVAGDRPEGRLEGRSAEFGGSSVGGEADQPGGADRLAGGGGWPTEVRTRDSGGGEATGVDDAAEVPGLAFPVPGAPTSPGHAGLPAPIAPGEVASSDAVWGEAGPAVGGWASGGDFGAVGIGGVGDAVPDDHPQGRSAEFAGSSGGGEAAPPADGPNRPSEIRIRDSGGVGGTKVGGGAVVFSLARSASDDPALSSLAGLPPTPVSPGQLASSESASGEPGALAGGSVAAGDRASGGGFGAVGTDGVGDAVSDGRAGAGSAEFGSPSVGGEADQLDWADRPSEIRTRDSGGGGDAGVDDAAEVPGLAFPVPGAPTSFSLAGLPAPIAPGEVTSSESVRDEPGIAAGVGTGGVGDAVPDDDPQGRSVEFGSWSVGGEADRLADGGDWRAEVWTRGSGGGGDAGVVGGAPAVPGQVVSSESASGEPGALAGGPVTVGGWASGGGFGAVGIGGVGDAVPDDRAGAGSAEFGSSSVGGEAVPPVGGGGQLAEIRTPDSGGGEAASVVGGALTAPDQVMSSASVSGEPGVVAGVGIGGVGDAVPGDRPEGRLEGRSAEFGGSSVGGEADQPDGADRLADGGDWPTEVRTRGSGGGGAAGVEGGADAPGQVSAHRVRSGLGGVPGGQGFLSESAVLRLGRDRLPDLAEAGNLAGEPEMISKPAADPSPRDARR</sequence>
<dbReference type="EMBL" id="JAMTCP010000029">
    <property type="protein sequence ID" value="MCP2260614.1"/>
    <property type="molecule type" value="Genomic_DNA"/>
</dbReference>
<feature type="region of interest" description="Disordered" evidence="1">
    <location>
        <begin position="766"/>
        <end position="792"/>
    </location>
</feature>
<name>A0ABT1HYL8_STRSD</name>
<feature type="compositionally biased region" description="Low complexity" evidence="1">
    <location>
        <begin position="586"/>
        <end position="604"/>
    </location>
</feature>
<dbReference type="Proteomes" id="UP001205311">
    <property type="component" value="Unassembled WGS sequence"/>
</dbReference>
<feature type="region of interest" description="Disordered" evidence="1">
    <location>
        <begin position="53"/>
        <end position="94"/>
    </location>
</feature>
<organism evidence="2 3">
    <name type="scientific">Streptoalloteichus tenebrarius (strain ATCC 17920 / DSM 40477 / JCM 4838 / CBS 697.72 / NBRC 16177 / NCIMB 11028 / NRRL B-12390 / A12253. 1 / ISP 5477)</name>
    <name type="common">Streptomyces tenebrarius</name>
    <dbReference type="NCBI Taxonomy" id="1933"/>
    <lineage>
        <taxon>Bacteria</taxon>
        <taxon>Bacillati</taxon>
        <taxon>Actinomycetota</taxon>
        <taxon>Actinomycetes</taxon>
        <taxon>Pseudonocardiales</taxon>
        <taxon>Pseudonocardiaceae</taxon>
        <taxon>Streptoalloteichus</taxon>
    </lineage>
</organism>
<feature type="compositionally biased region" description="Low complexity" evidence="1">
    <location>
        <begin position="316"/>
        <end position="325"/>
    </location>
</feature>
<feature type="region of interest" description="Disordered" evidence="1">
    <location>
        <begin position="585"/>
        <end position="625"/>
    </location>
</feature>
<proteinExistence type="predicted"/>
<feature type="region of interest" description="Disordered" evidence="1">
    <location>
        <begin position="378"/>
        <end position="427"/>
    </location>
</feature>
<reference evidence="2 3" key="1">
    <citation type="submission" date="2022-06" db="EMBL/GenBank/DDBJ databases">
        <title>Genomic Encyclopedia of Archaeal and Bacterial Type Strains, Phase II (KMG-II): from individual species to whole genera.</title>
        <authorList>
            <person name="Goeker M."/>
        </authorList>
    </citation>
    <scope>NUCLEOTIDE SEQUENCE [LARGE SCALE GENOMIC DNA]</scope>
    <source>
        <strain evidence="2 3">DSM 40477</strain>
    </source>
</reference>
<feature type="compositionally biased region" description="Low complexity" evidence="1">
    <location>
        <begin position="335"/>
        <end position="354"/>
    </location>
</feature>
<accession>A0ABT1HYL8</accession>
<keyword evidence="3" id="KW-1185">Reference proteome</keyword>
<feature type="region of interest" description="Disordered" evidence="1">
    <location>
        <begin position="316"/>
        <end position="354"/>
    </location>
</feature>
<feature type="region of interest" description="Disordered" evidence="1">
    <location>
        <begin position="660"/>
        <end position="746"/>
    </location>
</feature>
<comment type="caution">
    <text evidence="2">The sequence shown here is derived from an EMBL/GenBank/DDBJ whole genome shotgun (WGS) entry which is preliminary data.</text>
</comment>
<evidence type="ECO:0000256" key="1">
    <source>
        <dbReference type="SAM" id="MobiDB-lite"/>
    </source>
</evidence>
<feature type="compositionally biased region" description="Gly residues" evidence="1">
    <location>
        <begin position="711"/>
        <end position="722"/>
    </location>
</feature>
<feature type="compositionally biased region" description="Basic and acidic residues" evidence="1">
    <location>
        <begin position="402"/>
        <end position="413"/>
    </location>
</feature>